<organism evidence="2 3">
    <name type="scientific">Geobacter soli</name>
    <dbReference type="NCBI Taxonomy" id="1510391"/>
    <lineage>
        <taxon>Bacteria</taxon>
        <taxon>Pseudomonadati</taxon>
        <taxon>Thermodesulfobacteriota</taxon>
        <taxon>Desulfuromonadia</taxon>
        <taxon>Geobacterales</taxon>
        <taxon>Geobacteraceae</taxon>
        <taxon>Geobacter</taxon>
    </lineage>
</organism>
<dbReference type="PANTHER" id="PTHR42951">
    <property type="entry name" value="METALLO-BETA-LACTAMASE DOMAIN-CONTAINING"/>
    <property type="match status" value="1"/>
</dbReference>
<dbReference type="CDD" id="cd07743">
    <property type="entry name" value="metallo-hydrolase-like_MBL-fold"/>
    <property type="match status" value="1"/>
</dbReference>
<dbReference type="AlphaFoldDB" id="A0A0C1TTE9"/>
<dbReference type="EMBL" id="JXBL01000001">
    <property type="protein sequence ID" value="KIE42753.1"/>
    <property type="molecule type" value="Genomic_DNA"/>
</dbReference>
<comment type="caution">
    <text evidence="2">The sequence shown here is derived from an EMBL/GenBank/DDBJ whole genome shotgun (WGS) entry which is preliminary data.</text>
</comment>
<evidence type="ECO:0000313" key="3">
    <source>
        <dbReference type="Proteomes" id="UP000031433"/>
    </source>
</evidence>
<accession>A0A0C1TTE9</accession>
<dbReference type="InterPro" id="IPR001279">
    <property type="entry name" value="Metallo-B-lactamas"/>
</dbReference>
<dbReference type="InterPro" id="IPR050855">
    <property type="entry name" value="NDM-1-like"/>
</dbReference>
<dbReference type="SMART" id="SM00849">
    <property type="entry name" value="Lactamase_B"/>
    <property type="match status" value="1"/>
</dbReference>
<dbReference type="Gene3D" id="3.60.15.10">
    <property type="entry name" value="Ribonuclease Z/Hydroxyacylglutathione hydrolase-like"/>
    <property type="match status" value="1"/>
</dbReference>
<reference evidence="2 3" key="1">
    <citation type="submission" date="2015-01" db="EMBL/GenBank/DDBJ databases">
        <title>Genome sequence of the anaerobic bacterium Geobacter soli GSS01, a dissimilatory Fe(III) reducer from soil.</title>
        <authorList>
            <person name="Yang G."/>
            <person name="Zhou S."/>
        </authorList>
    </citation>
    <scope>NUCLEOTIDE SEQUENCE [LARGE SCALE GENOMIC DNA]</scope>
    <source>
        <strain evidence="2 3">GSS01</strain>
    </source>
</reference>
<dbReference type="Pfam" id="PF00753">
    <property type="entry name" value="Lactamase_B"/>
    <property type="match status" value="1"/>
</dbReference>
<name>A0A0C1TTE9_9BACT</name>
<feature type="domain" description="Metallo-beta-lactamase" evidence="1">
    <location>
        <begin position="20"/>
        <end position="207"/>
    </location>
</feature>
<dbReference type="Proteomes" id="UP000031433">
    <property type="component" value="Unassembled WGS sequence"/>
</dbReference>
<proteinExistence type="predicted"/>
<dbReference type="FunFam" id="3.60.15.10:FF:000130">
    <property type="entry name" value="Metallo-beta-lactamase superfamily protein"/>
    <property type="match status" value="1"/>
</dbReference>
<keyword evidence="3" id="KW-1185">Reference proteome</keyword>
<protein>
    <submittedName>
        <fullName evidence="2">Beta-lactamase</fullName>
    </submittedName>
</protein>
<sequence>MASLTLRHLAGNTWLIPAPAAIGVYVRDGRAVLIDSGNDEDAGRQILKLLNGQGWTLDLIVNTHSNADHIGGNAFLQKKTGCRIAATVPEAAFIANPILEPSFLYGGYPVKALRNKFLMAKPSTVTDIIEATGPILDTGLEAVTLAGHFFGMIGIRTPDGVLFAADSLFPESILAKYPIFYLYDVREHLASLRRLRELDAAIYVPSHGAPSPEIGPLIEANEQRVRQTVSFVESCCAAPASFETVLERVCGEYDIVLDPNQYVLVGNTIRSILAFLSEEGRIAMIFDGGRLLWGAAEQREA</sequence>
<dbReference type="SUPFAM" id="SSF56281">
    <property type="entry name" value="Metallo-hydrolase/oxidoreductase"/>
    <property type="match status" value="1"/>
</dbReference>
<dbReference type="PANTHER" id="PTHR42951:SF14">
    <property type="entry name" value="METALLO-BETA-LACTAMASE SUPERFAMILY PROTEIN"/>
    <property type="match status" value="1"/>
</dbReference>
<dbReference type="InterPro" id="IPR036866">
    <property type="entry name" value="RibonucZ/Hydroxyglut_hydro"/>
</dbReference>
<evidence type="ECO:0000259" key="1">
    <source>
        <dbReference type="SMART" id="SM00849"/>
    </source>
</evidence>
<gene>
    <name evidence="2" type="ORF">SE37_08955</name>
</gene>
<dbReference type="RefSeq" id="WP_039645602.1">
    <property type="nucleotide sequence ID" value="NZ_JXBL01000001.1"/>
</dbReference>
<evidence type="ECO:0000313" key="2">
    <source>
        <dbReference type="EMBL" id="KIE42753.1"/>
    </source>
</evidence>